<accession>A0ABU6TQ63</accession>
<comment type="caution">
    <text evidence="2">The sequence shown here is derived from an EMBL/GenBank/DDBJ whole genome shotgun (WGS) entry which is preliminary data.</text>
</comment>
<reference evidence="2 3" key="1">
    <citation type="journal article" date="2023" name="Plants (Basel)">
        <title>Bridging the Gap: Combining Genomics and Transcriptomics Approaches to Understand Stylosanthes scabra, an Orphan Legume from the Brazilian Caatinga.</title>
        <authorList>
            <person name="Ferreira-Neto J.R.C."/>
            <person name="da Silva M.D."/>
            <person name="Binneck E."/>
            <person name="de Melo N.F."/>
            <person name="da Silva R.H."/>
            <person name="de Melo A.L.T.M."/>
            <person name="Pandolfi V."/>
            <person name="Bustamante F.O."/>
            <person name="Brasileiro-Vidal A.C."/>
            <person name="Benko-Iseppon A.M."/>
        </authorList>
    </citation>
    <scope>NUCLEOTIDE SEQUENCE [LARGE SCALE GENOMIC DNA]</scope>
    <source>
        <tissue evidence="2">Leaves</tissue>
    </source>
</reference>
<evidence type="ECO:0000259" key="1">
    <source>
        <dbReference type="Pfam" id="PF08100"/>
    </source>
</evidence>
<dbReference type="PROSITE" id="PS51683">
    <property type="entry name" value="SAM_OMT_II"/>
    <property type="match status" value="1"/>
</dbReference>
<dbReference type="EMBL" id="JASCZI010091434">
    <property type="protein sequence ID" value="MED6150290.1"/>
    <property type="molecule type" value="Genomic_DNA"/>
</dbReference>
<gene>
    <name evidence="2" type="ORF">PIB30_071035</name>
</gene>
<dbReference type="PANTHER" id="PTHR11746">
    <property type="entry name" value="O-METHYLTRANSFERASE"/>
    <property type="match status" value="1"/>
</dbReference>
<dbReference type="InterPro" id="IPR036390">
    <property type="entry name" value="WH_DNA-bd_sf"/>
</dbReference>
<dbReference type="InterPro" id="IPR036388">
    <property type="entry name" value="WH-like_DNA-bd_sf"/>
</dbReference>
<evidence type="ECO:0000313" key="2">
    <source>
        <dbReference type="EMBL" id="MED6150290.1"/>
    </source>
</evidence>
<dbReference type="InterPro" id="IPR012967">
    <property type="entry name" value="COMT_dimerisation"/>
</dbReference>
<dbReference type="Pfam" id="PF08100">
    <property type="entry name" value="Dimerisation"/>
    <property type="match status" value="1"/>
</dbReference>
<dbReference type="InterPro" id="IPR016461">
    <property type="entry name" value="COMT-like"/>
</dbReference>
<dbReference type="Gene3D" id="1.10.10.10">
    <property type="entry name" value="Winged helix-like DNA-binding domain superfamily/Winged helix DNA-binding domain"/>
    <property type="match status" value="1"/>
</dbReference>
<organism evidence="2 3">
    <name type="scientific">Stylosanthes scabra</name>
    <dbReference type="NCBI Taxonomy" id="79078"/>
    <lineage>
        <taxon>Eukaryota</taxon>
        <taxon>Viridiplantae</taxon>
        <taxon>Streptophyta</taxon>
        <taxon>Embryophyta</taxon>
        <taxon>Tracheophyta</taxon>
        <taxon>Spermatophyta</taxon>
        <taxon>Magnoliopsida</taxon>
        <taxon>eudicotyledons</taxon>
        <taxon>Gunneridae</taxon>
        <taxon>Pentapetalae</taxon>
        <taxon>rosids</taxon>
        <taxon>fabids</taxon>
        <taxon>Fabales</taxon>
        <taxon>Fabaceae</taxon>
        <taxon>Papilionoideae</taxon>
        <taxon>50 kb inversion clade</taxon>
        <taxon>dalbergioids sensu lato</taxon>
        <taxon>Dalbergieae</taxon>
        <taxon>Pterocarpus clade</taxon>
        <taxon>Stylosanthes</taxon>
    </lineage>
</organism>
<proteinExistence type="predicted"/>
<feature type="domain" description="O-methyltransferase dimerisation" evidence="1">
    <location>
        <begin position="17"/>
        <end position="101"/>
    </location>
</feature>
<name>A0ABU6TQ63_9FABA</name>
<dbReference type="SUPFAM" id="SSF46785">
    <property type="entry name" value="Winged helix' DNA-binding domain"/>
    <property type="match status" value="1"/>
</dbReference>
<protein>
    <recommendedName>
        <fullName evidence="1">O-methyltransferase dimerisation domain-containing protein</fullName>
    </recommendedName>
</protein>
<sequence>MDDDDDDNGALMKAASLACCQVFSAILNAAVEMNLFDIISSSSSSGGMSASEIASKLPNQHKEMGSRLERMLPSLVAHSLLTCSIHNQHRLYALSPVGQYFRRHQQGTSLASISTFLYQAFPHTW</sequence>
<evidence type="ECO:0000313" key="3">
    <source>
        <dbReference type="Proteomes" id="UP001341840"/>
    </source>
</evidence>
<dbReference type="Proteomes" id="UP001341840">
    <property type="component" value="Unassembled WGS sequence"/>
</dbReference>
<keyword evidence="3" id="KW-1185">Reference proteome</keyword>